<name>A0AAD8ECK4_DIPPU</name>
<feature type="compositionally biased region" description="Basic and acidic residues" evidence="1">
    <location>
        <begin position="92"/>
        <end position="108"/>
    </location>
</feature>
<keyword evidence="3" id="KW-1185">Reference proteome</keyword>
<organism evidence="2 3">
    <name type="scientific">Diploptera punctata</name>
    <name type="common">Pacific beetle cockroach</name>
    <dbReference type="NCBI Taxonomy" id="6984"/>
    <lineage>
        <taxon>Eukaryota</taxon>
        <taxon>Metazoa</taxon>
        <taxon>Ecdysozoa</taxon>
        <taxon>Arthropoda</taxon>
        <taxon>Hexapoda</taxon>
        <taxon>Insecta</taxon>
        <taxon>Pterygota</taxon>
        <taxon>Neoptera</taxon>
        <taxon>Polyneoptera</taxon>
        <taxon>Dictyoptera</taxon>
        <taxon>Blattodea</taxon>
        <taxon>Blaberoidea</taxon>
        <taxon>Blaberidae</taxon>
        <taxon>Diplopterinae</taxon>
        <taxon>Diploptera</taxon>
    </lineage>
</organism>
<feature type="non-terminal residue" evidence="2">
    <location>
        <position position="1"/>
    </location>
</feature>
<feature type="region of interest" description="Disordered" evidence="1">
    <location>
        <begin position="84"/>
        <end position="108"/>
    </location>
</feature>
<feature type="non-terminal residue" evidence="2">
    <location>
        <position position="108"/>
    </location>
</feature>
<evidence type="ECO:0000256" key="1">
    <source>
        <dbReference type="SAM" id="MobiDB-lite"/>
    </source>
</evidence>
<reference evidence="2" key="2">
    <citation type="submission" date="2023-05" db="EMBL/GenBank/DDBJ databases">
        <authorList>
            <person name="Fouks B."/>
        </authorList>
    </citation>
    <scope>NUCLEOTIDE SEQUENCE</scope>
    <source>
        <strain evidence="2">Stay&amp;Tobe</strain>
        <tissue evidence="2">Testes</tissue>
    </source>
</reference>
<evidence type="ECO:0000313" key="2">
    <source>
        <dbReference type="EMBL" id="KAJ9585086.1"/>
    </source>
</evidence>
<evidence type="ECO:0000313" key="3">
    <source>
        <dbReference type="Proteomes" id="UP001233999"/>
    </source>
</evidence>
<sequence>YTWPHTRMISLAGFTGRTLPYSSPIKIFFYTAKNFYIRNSTYSYLSVHILKRIFLTAERRQRRISFTVGRCEECKWINVPSRESYSQPLNEVKTRPTDVGHGGEETNH</sequence>
<dbReference type="AlphaFoldDB" id="A0AAD8ECK4"/>
<reference evidence="2" key="1">
    <citation type="journal article" date="2023" name="IScience">
        <title>Live-bearing cockroach genome reveals convergent evolutionary mechanisms linked to viviparity in insects and beyond.</title>
        <authorList>
            <person name="Fouks B."/>
            <person name="Harrison M.C."/>
            <person name="Mikhailova A.A."/>
            <person name="Marchal E."/>
            <person name="English S."/>
            <person name="Carruthers M."/>
            <person name="Jennings E.C."/>
            <person name="Chiamaka E.L."/>
            <person name="Frigard R.A."/>
            <person name="Pippel M."/>
            <person name="Attardo G.M."/>
            <person name="Benoit J.B."/>
            <person name="Bornberg-Bauer E."/>
            <person name="Tobe S.S."/>
        </authorList>
    </citation>
    <scope>NUCLEOTIDE SEQUENCE</scope>
    <source>
        <strain evidence="2">Stay&amp;Tobe</strain>
    </source>
</reference>
<comment type="caution">
    <text evidence="2">The sequence shown here is derived from an EMBL/GenBank/DDBJ whole genome shotgun (WGS) entry which is preliminary data.</text>
</comment>
<protein>
    <submittedName>
        <fullName evidence="2">Uncharacterized protein</fullName>
    </submittedName>
</protein>
<gene>
    <name evidence="2" type="ORF">L9F63_020571</name>
</gene>
<dbReference type="Proteomes" id="UP001233999">
    <property type="component" value="Unassembled WGS sequence"/>
</dbReference>
<proteinExistence type="predicted"/>
<accession>A0AAD8ECK4</accession>
<dbReference type="EMBL" id="JASPKZ010007306">
    <property type="protein sequence ID" value="KAJ9585086.1"/>
    <property type="molecule type" value="Genomic_DNA"/>
</dbReference>